<name>A0AAV9SNW4_9TELE</name>
<evidence type="ECO:0000256" key="5">
    <source>
        <dbReference type="SAM" id="MobiDB-lite"/>
    </source>
</evidence>
<keyword evidence="2" id="KW-0853">WD repeat</keyword>
<dbReference type="PANTHER" id="PTHR16288:SF0">
    <property type="entry name" value="TRNA (GUANINE-N(7)-)-METHYLTRANSFERASE NON-CATALYTIC SUBUNIT WDR4"/>
    <property type="match status" value="1"/>
</dbReference>
<evidence type="ECO:0000313" key="7">
    <source>
        <dbReference type="Proteomes" id="UP001311232"/>
    </source>
</evidence>
<feature type="region of interest" description="Disordered" evidence="5">
    <location>
        <begin position="108"/>
        <end position="127"/>
    </location>
</feature>
<dbReference type="PANTHER" id="PTHR16288">
    <property type="entry name" value="WD40 REPEAT PROTEIN 4"/>
    <property type="match status" value="1"/>
</dbReference>
<dbReference type="GO" id="GO:0043527">
    <property type="term" value="C:tRNA methyltransferase complex"/>
    <property type="evidence" value="ECO:0007669"/>
    <property type="project" value="TreeGrafter"/>
</dbReference>
<comment type="subcellular location">
    <subcellularLocation>
        <location evidence="1">Nucleus</location>
    </subcellularLocation>
</comment>
<evidence type="ECO:0000256" key="4">
    <source>
        <dbReference type="ARBA" id="ARBA00023242"/>
    </source>
</evidence>
<dbReference type="EMBL" id="JAHHUM010000099">
    <property type="protein sequence ID" value="KAK5622585.1"/>
    <property type="molecule type" value="Genomic_DNA"/>
</dbReference>
<comment type="caution">
    <text evidence="6">The sequence shown here is derived from an EMBL/GenBank/DDBJ whole genome shotgun (WGS) entry which is preliminary data.</text>
</comment>
<dbReference type="GO" id="GO:0005634">
    <property type="term" value="C:nucleus"/>
    <property type="evidence" value="ECO:0007669"/>
    <property type="project" value="UniProtKB-SubCell"/>
</dbReference>
<sequence>MSRLGFSGEWFLITCGKKLIAIHTKESSEPFVFDCCCAEKRPKSAKVVNGSDGDALEDPGSDSILAFAVSSSGKLMALTDDTKRLVLFHCEPSWHCVSISENICGQTMKDDQQQRTRGNGGHVDHSQ</sequence>
<reference evidence="6 7" key="1">
    <citation type="submission" date="2021-06" db="EMBL/GenBank/DDBJ databases">
        <authorList>
            <person name="Palmer J.M."/>
        </authorList>
    </citation>
    <scope>NUCLEOTIDE SEQUENCE [LARGE SCALE GENOMIC DNA]</scope>
    <source>
        <strain evidence="6 7">MEX-2019</strain>
        <tissue evidence="6">Muscle</tissue>
    </source>
</reference>
<dbReference type="AlphaFoldDB" id="A0AAV9SNW4"/>
<gene>
    <name evidence="6" type="primary">WDR4</name>
    <name evidence="6" type="ORF">CRENBAI_001097</name>
</gene>
<evidence type="ECO:0000313" key="6">
    <source>
        <dbReference type="EMBL" id="KAK5622585.1"/>
    </source>
</evidence>
<dbReference type="GO" id="GO:0036265">
    <property type="term" value="P:RNA (guanine-N7)-methylation"/>
    <property type="evidence" value="ECO:0007669"/>
    <property type="project" value="InterPro"/>
</dbReference>
<dbReference type="GO" id="GO:0006400">
    <property type="term" value="P:tRNA modification"/>
    <property type="evidence" value="ECO:0007669"/>
    <property type="project" value="TreeGrafter"/>
</dbReference>
<keyword evidence="7" id="KW-1185">Reference proteome</keyword>
<dbReference type="GO" id="GO:0005829">
    <property type="term" value="C:cytosol"/>
    <property type="evidence" value="ECO:0007669"/>
    <property type="project" value="TreeGrafter"/>
</dbReference>
<protein>
    <submittedName>
        <fullName evidence="6">WD repeat-containing protein 4</fullName>
    </submittedName>
</protein>
<keyword evidence="3" id="KW-0677">Repeat</keyword>
<evidence type="ECO:0000256" key="2">
    <source>
        <dbReference type="ARBA" id="ARBA00022574"/>
    </source>
</evidence>
<proteinExistence type="predicted"/>
<organism evidence="6 7">
    <name type="scientific">Crenichthys baileyi</name>
    <name type="common">White River springfish</name>
    <dbReference type="NCBI Taxonomy" id="28760"/>
    <lineage>
        <taxon>Eukaryota</taxon>
        <taxon>Metazoa</taxon>
        <taxon>Chordata</taxon>
        <taxon>Craniata</taxon>
        <taxon>Vertebrata</taxon>
        <taxon>Euteleostomi</taxon>
        <taxon>Actinopterygii</taxon>
        <taxon>Neopterygii</taxon>
        <taxon>Teleostei</taxon>
        <taxon>Neoteleostei</taxon>
        <taxon>Acanthomorphata</taxon>
        <taxon>Ovalentaria</taxon>
        <taxon>Atherinomorphae</taxon>
        <taxon>Cyprinodontiformes</taxon>
        <taxon>Goodeidae</taxon>
        <taxon>Crenichthys</taxon>
    </lineage>
</organism>
<dbReference type="InterPro" id="IPR028884">
    <property type="entry name" value="Trm82"/>
</dbReference>
<evidence type="ECO:0000256" key="3">
    <source>
        <dbReference type="ARBA" id="ARBA00022737"/>
    </source>
</evidence>
<keyword evidence="4" id="KW-0539">Nucleus</keyword>
<evidence type="ECO:0000256" key="1">
    <source>
        <dbReference type="ARBA" id="ARBA00004123"/>
    </source>
</evidence>
<accession>A0AAV9SNW4</accession>
<dbReference type="Proteomes" id="UP001311232">
    <property type="component" value="Unassembled WGS sequence"/>
</dbReference>